<sequence>MAIKFALKDNEPKSASANAGKLKTEAKADPAPGADDSIADPSGSDLFDGKPAEPKRKRKK</sequence>
<evidence type="ECO:0000256" key="1">
    <source>
        <dbReference type="SAM" id="MobiDB-lite"/>
    </source>
</evidence>
<organism evidence="2 3">
    <name type="scientific">Phyllobacterium sophorae</name>
    <dbReference type="NCBI Taxonomy" id="1520277"/>
    <lineage>
        <taxon>Bacteria</taxon>
        <taxon>Pseudomonadati</taxon>
        <taxon>Pseudomonadota</taxon>
        <taxon>Alphaproteobacteria</taxon>
        <taxon>Hyphomicrobiales</taxon>
        <taxon>Phyllobacteriaceae</taxon>
        <taxon>Phyllobacterium</taxon>
    </lineage>
</organism>
<accession>A0A2P7BDK5</accession>
<protein>
    <submittedName>
        <fullName evidence="2">Uncharacterized protein</fullName>
    </submittedName>
</protein>
<evidence type="ECO:0000313" key="2">
    <source>
        <dbReference type="EMBL" id="PSH64548.1"/>
    </source>
</evidence>
<feature type="region of interest" description="Disordered" evidence="1">
    <location>
        <begin position="1"/>
        <end position="60"/>
    </location>
</feature>
<dbReference type="OrthoDB" id="9958221at2"/>
<evidence type="ECO:0000313" key="3">
    <source>
        <dbReference type="Proteomes" id="UP000241764"/>
    </source>
</evidence>
<dbReference type="AlphaFoldDB" id="A0A2P7BDK5"/>
<dbReference type="RefSeq" id="WP_106664095.1">
    <property type="nucleotide sequence ID" value="NZ_PGGM01000004.1"/>
</dbReference>
<comment type="caution">
    <text evidence="2">The sequence shown here is derived from an EMBL/GenBank/DDBJ whole genome shotgun (WGS) entry which is preliminary data.</text>
</comment>
<name>A0A2P7BDK5_9HYPH</name>
<proteinExistence type="predicted"/>
<reference evidence="3" key="1">
    <citation type="submission" date="2017-11" db="EMBL/GenBank/DDBJ databases">
        <authorList>
            <person name="Kuznetsova I."/>
            <person name="Sazanova A."/>
            <person name="Chirak E."/>
            <person name="Safronova V."/>
            <person name="Willems A."/>
        </authorList>
    </citation>
    <scope>NUCLEOTIDE SEQUENCE [LARGE SCALE GENOMIC DNA]</scope>
    <source>
        <strain evidence="3">CCBAU 03422</strain>
    </source>
</reference>
<keyword evidence="3" id="KW-1185">Reference proteome</keyword>
<dbReference type="Proteomes" id="UP000241764">
    <property type="component" value="Unassembled WGS sequence"/>
</dbReference>
<feature type="compositionally biased region" description="Basic and acidic residues" evidence="1">
    <location>
        <begin position="1"/>
        <end position="12"/>
    </location>
</feature>
<dbReference type="EMBL" id="PGGM01000004">
    <property type="protein sequence ID" value="PSH64548.1"/>
    <property type="molecule type" value="Genomic_DNA"/>
</dbReference>
<gene>
    <name evidence="2" type="ORF">CU103_11660</name>
</gene>